<organism evidence="9 10">
    <name type="scientific">Tulasnella calospora MUT 4182</name>
    <dbReference type="NCBI Taxonomy" id="1051891"/>
    <lineage>
        <taxon>Eukaryota</taxon>
        <taxon>Fungi</taxon>
        <taxon>Dikarya</taxon>
        <taxon>Basidiomycota</taxon>
        <taxon>Agaricomycotina</taxon>
        <taxon>Agaricomycetes</taxon>
        <taxon>Cantharellales</taxon>
        <taxon>Tulasnellaceae</taxon>
        <taxon>Tulasnella</taxon>
    </lineage>
</organism>
<sequence>MSTSKLADRISLESIQEVVDLFPYGKWQVAGVATGSFLAYKLAGLLQTWYIDRQSSPLKDVPGPDSYDNILLGDVRKIFGSLPSSVYKGLFDKYGHTISYRGIFLSRILCTKDPKAVAHLLNHAYDFPKPSPTRTFLERMFGKGKTAIVSSGCSLLKVCLDHKRQRKILNPCFGPAYIRELTPIFYDKAFELRDIWLRQIEEGGLESQEIDVFVWLARATLDIIGLAGFDYAFETLSQGETDELVRAFMDLFAPMQSPPTVAFLADIIPLLRLIPNERSKVIARSTAVMARVGGRLVQEKRAAVLAELSGADTVEKKSVAGRDLLSVLIKANMATDIKDSERMNDAEVIGQIYTLLIAGHETTSTTLTWLLYDLAHPENQRVQAKLREELQSVTTDRPTMDELNALPYLDAVVRENLRLNSALDVTLRCAGQDTSIPVGTPYIDKKGIERTEISVGAGEEIIIPISLINRDKEIWGEDADEFKHVSKPFYSFLELTHGVWY</sequence>
<protein>
    <recommendedName>
        <fullName evidence="11">Cytochrome P450</fullName>
    </recommendedName>
</protein>
<dbReference type="PANTHER" id="PTHR24305">
    <property type="entry name" value="CYTOCHROME P450"/>
    <property type="match status" value="1"/>
</dbReference>
<comment type="pathway">
    <text evidence="2">Secondary metabolite biosynthesis.</text>
</comment>
<dbReference type="OrthoDB" id="1470350at2759"/>
<gene>
    <name evidence="9" type="ORF">M407DRAFT_23945</name>
</gene>
<dbReference type="Pfam" id="PF00067">
    <property type="entry name" value="p450"/>
    <property type="match status" value="1"/>
</dbReference>
<dbReference type="InterPro" id="IPR002403">
    <property type="entry name" value="Cyt_P450_E_grp-IV"/>
</dbReference>
<evidence type="ECO:0000256" key="4">
    <source>
        <dbReference type="ARBA" id="ARBA00022617"/>
    </source>
</evidence>
<evidence type="ECO:0000256" key="5">
    <source>
        <dbReference type="ARBA" id="ARBA00022723"/>
    </source>
</evidence>
<dbReference type="InterPro" id="IPR001128">
    <property type="entry name" value="Cyt_P450"/>
</dbReference>
<keyword evidence="10" id="KW-1185">Reference proteome</keyword>
<comment type="cofactor">
    <cofactor evidence="1">
        <name>heme</name>
        <dbReference type="ChEBI" id="CHEBI:30413"/>
    </cofactor>
</comment>
<dbReference type="PRINTS" id="PR00465">
    <property type="entry name" value="EP450IV"/>
</dbReference>
<evidence type="ECO:0000256" key="7">
    <source>
        <dbReference type="ARBA" id="ARBA00023004"/>
    </source>
</evidence>
<evidence type="ECO:0000313" key="10">
    <source>
        <dbReference type="Proteomes" id="UP000054248"/>
    </source>
</evidence>
<evidence type="ECO:0000313" key="9">
    <source>
        <dbReference type="EMBL" id="KIO26749.1"/>
    </source>
</evidence>
<keyword evidence="4" id="KW-0349">Heme</keyword>
<dbReference type="GO" id="GO:0016705">
    <property type="term" value="F:oxidoreductase activity, acting on paired donors, with incorporation or reduction of molecular oxygen"/>
    <property type="evidence" value="ECO:0007669"/>
    <property type="project" value="InterPro"/>
</dbReference>
<evidence type="ECO:0000256" key="3">
    <source>
        <dbReference type="ARBA" id="ARBA00010617"/>
    </source>
</evidence>
<dbReference type="PRINTS" id="PR00385">
    <property type="entry name" value="P450"/>
</dbReference>
<dbReference type="InterPro" id="IPR036396">
    <property type="entry name" value="Cyt_P450_sf"/>
</dbReference>
<evidence type="ECO:0000256" key="6">
    <source>
        <dbReference type="ARBA" id="ARBA00023002"/>
    </source>
</evidence>
<dbReference type="InterPro" id="IPR050121">
    <property type="entry name" value="Cytochrome_P450_monoxygenase"/>
</dbReference>
<evidence type="ECO:0000256" key="1">
    <source>
        <dbReference type="ARBA" id="ARBA00001971"/>
    </source>
</evidence>
<keyword evidence="7" id="KW-0408">Iron</keyword>
<keyword evidence="8" id="KW-0503">Monooxygenase</keyword>
<proteinExistence type="inferred from homology"/>
<dbReference type="GO" id="GO:0004497">
    <property type="term" value="F:monooxygenase activity"/>
    <property type="evidence" value="ECO:0007669"/>
    <property type="project" value="UniProtKB-KW"/>
</dbReference>
<dbReference type="AlphaFoldDB" id="A0A0C3QK81"/>
<dbReference type="Proteomes" id="UP000054248">
    <property type="component" value="Unassembled WGS sequence"/>
</dbReference>
<evidence type="ECO:0000256" key="2">
    <source>
        <dbReference type="ARBA" id="ARBA00005179"/>
    </source>
</evidence>
<reference evidence="10" key="2">
    <citation type="submission" date="2015-01" db="EMBL/GenBank/DDBJ databases">
        <title>Evolutionary Origins and Diversification of the Mycorrhizal Mutualists.</title>
        <authorList>
            <consortium name="DOE Joint Genome Institute"/>
            <consortium name="Mycorrhizal Genomics Consortium"/>
            <person name="Kohler A."/>
            <person name="Kuo A."/>
            <person name="Nagy L.G."/>
            <person name="Floudas D."/>
            <person name="Copeland A."/>
            <person name="Barry K.W."/>
            <person name="Cichocki N."/>
            <person name="Veneault-Fourrey C."/>
            <person name="LaButti K."/>
            <person name="Lindquist E.A."/>
            <person name="Lipzen A."/>
            <person name="Lundell T."/>
            <person name="Morin E."/>
            <person name="Murat C."/>
            <person name="Riley R."/>
            <person name="Ohm R."/>
            <person name="Sun H."/>
            <person name="Tunlid A."/>
            <person name="Henrissat B."/>
            <person name="Grigoriev I.V."/>
            <person name="Hibbett D.S."/>
            <person name="Martin F."/>
        </authorList>
    </citation>
    <scope>NUCLEOTIDE SEQUENCE [LARGE SCALE GENOMIC DNA]</scope>
    <source>
        <strain evidence="10">MUT 4182</strain>
    </source>
</reference>
<name>A0A0C3QK81_9AGAM</name>
<dbReference type="GO" id="GO:0005506">
    <property type="term" value="F:iron ion binding"/>
    <property type="evidence" value="ECO:0007669"/>
    <property type="project" value="InterPro"/>
</dbReference>
<dbReference type="EMBL" id="KN823019">
    <property type="protein sequence ID" value="KIO26749.1"/>
    <property type="molecule type" value="Genomic_DNA"/>
</dbReference>
<keyword evidence="5" id="KW-0479">Metal-binding</keyword>
<comment type="similarity">
    <text evidence="3">Belongs to the cytochrome P450 family.</text>
</comment>
<evidence type="ECO:0008006" key="11">
    <source>
        <dbReference type="Google" id="ProtNLM"/>
    </source>
</evidence>
<dbReference type="GO" id="GO:0020037">
    <property type="term" value="F:heme binding"/>
    <property type="evidence" value="ECO:0007669"/>
    <property type="project" value="InterPro"/>
</dbReference>
<keyword evidence="6" id="KW-0560">Oxidoreductase</keyword>
<dbReference type="Gene3D" id="1.10.630.10">
    <property type="entry name" value="Cytochrome P450"/>
    <property type="match status" value="1"/>
</dbReference>
<evidence type="ECO:0000256" key="8">
    <source>
        <dbReference type="ARBA" id="ARBA00023033"/>
    </source>
</evidence>
<accession>A0A0C3QK81</accession>
<reference evidence="9 10" key="1">
    <citation type="submission" date="2014-04" db="EMBL/GenBank/DDBJ databases">
        <authorList>
            <consortium name="DOE Joint Genome Institute"/>
            <person name="Kuo A."/>
            <person name="Girlanda M."/>
            <person name="Perotto S."/>
            <person name="Kohler A."/>
            <person name="Nagy L.G."/>
            <person name="Floudas D."/>
            <person name="Copeland A."/>
            <person name="Barry K.W."/>
            <person name="Cichocki N."/>
            <person name="Veneault-Fourrey C."/>
            <person name="LaButti K."/>
            <person name="Lindquist E.A."/>
            <person name="Lipzen A."/>
            <person name="Lundell T."/>
            <person name="Morin E."/>
            <person name="Murat C."/>
            <person name="Sun H."/>
            <person name="Tunlid A."/>
            <person name="Henrissat B."/>
            <person name="Grigoriev I.V."/>
            <person name="Hibbett D.S."/>
            <person name="Martin F."/>
            <person name="Nordberg H.P."/>
            <person name="Cantor M.N."/>
            <person name="Hua S.X."/>
        </authorList>
    </citation>
    <scope>NUCLEOTIDE SEQUENCE [LARGE SCALE GENOMIC DNA]</scope>
    <source>
        <strain evidence="9 10">MUT 4182</strain>
    </source>
</reference>
<dbReference type="SUPFAM" id="SSF48264">
    <property type="entry name" value="Cytochrome P450"/>
    <property type="match status" value="1"/>
</dbReference>
<dbReference type="STRING" id="1051891.A0A0C3QK81"/>
<dbReference type="PANTHER" id="PTHR24305:SF166">
    <property type="entry name" value="CYTOCHROME P450 12A4, MITOCHONDRIAL-RELATED"/>
    <property type="match status" value="1"/>
</dbReference>
<dbReference type="HOGENOM" id="CLU_001570_5_11_1"/>